<evidence type="ECO:0000313" key="2">
    <source>
        <dbReference type="Proteomes" id="UP000265520"/>
    </source>
</evidence>
<name>A0A392RS28_9FABA</name>
<dbReference type="AlphaFoldDB" id="A0A392RS28"/>
<protein>
    <submittedName>
        <fullName evidence="1">Uncharacterized protein</fullName>
    </submittedName>
</protein>
<proteinExistence type="predicted"/>
<evidence type="ECO:0000313" key="1">
    <source>
        <dbReference type="EMBL" id="MCI38395.1"/>
    </source>
</evidence>
<accession>A0A392RS28</accession>
<dbReference type="EMBL" id="LXQA010255338">
    <property type="protein sequence ID" value="MCI38395.1"/>
    <property type="molecule type" value="Genomic_DNA"/>
</dbReference>
<comment type="caution">
    <text evidence="1">The sequence shown here is derived from an EMBL/GenBank/DDBJ whole genome shotgun (WGS) entry which is preliminary data.</text>
</comment>
<reference evidence="1 2" key="1">
    <citation type="journal article" date="2018" name="Front. Plant Sci.">
        <title>Red Clover (Trifolium pratense) and Zigzag Clover (T. medium) - A Picture of Genomic Similarities and Differences.</title>
        <authorList>
            <person name="Dluhosova J."/>
            <person name="Istvanek J."/>
            <person name="Nedelnik J."/>
            <person name="Repkova J."/>
        </authorList>
    </citation>
    <scope>NUCLEOTIDE SEQUENCE [LARGE SCALE GENOMIC DNA]</scope>
    <source>
        <strain evidence="2">cv. 10/8</strain>
        <tissue evidence="1">Leaf</tissue>
    </source>
</reference>
<dbReference type="Proteomes" id="UP000265520">
    <property type="component" value="Unassembled WGS sequence"/>
</dbReference>
<feature type="non-terminal residue" evidence="1">
    <location>
        <position position="110"/>
    </location>
</feature>
<sequence length="110" mass="12618">MHLRPIPAKYAGAAKVIDKVMRAFASSVLSNKLGFTKDQISRLTDHEINYHLETLLPLISMAEREQLLTVEIDRLSIVERFYSTIVYDLSKEKPPRRPLLSIFIPDLPLL</sequence>
<keyword evidence="2" id="KW-1185">Reference proteome</keyword>
<organism evidence="1 2">
    <name type="scientific">Trifolium medium</name>
    <dbReference type="NCBI Taxonomy" id="97028"/>
    <lineage>
        <taxon>Eukaryota</taxon>
        <taxon>Viridiplantae</taxon>
        <taxon>Streptophyta</taxon>
        <taxon>Embryophyta</taxon>
        <taxon>Tracheophyta</taxon>
        <taxon>Spermatophyta</taxon>
        <taxon>Magnoliopsida</taxon>
        <taxon>eudicotyledons</taxon>
        <taxon>Gunneridae</taxon>
        <taxon>Pentapetalae</taxon>
        <taxon>rosids</taxon>
        <taxon>fabids</taxon>
        <taxon>Fabales</taxon>
        <taxon>Fabaceae</taxon>
        <taxon>Papilionoideae</taxon>
        <taxon>50 kb inversion clade</taxon>
        <taxon>NPAAA clade</taxon>
        <taxon>Hologalegina</taxon>
        <taxon>IRL clade</taxon>
        <taxon>Trifolieae</taxon>
        <taxon>Trifolium</taxon>
    </lineage>
</organism>